<accession>A0A9N8WAT0</accession>
<comment type="caution">
    <text evidence="1">The sequence shown here is derived from an EMBL/GenBank/DDBJ whole genome shotgun (WGS) entry which is preliminary data.</text>
</comment>
<dbReference type="Proteomes" id="UP000789706">
    <property type="component" value="Unassembled WGS sequence"/>
</dbReference>
<sequence length="115" mass="13399">MSLQTCKPKSKRGRKSYNVREGYIDPSGLTHIMTVRLLNERIGNFENLAQEIKHTINMNNINRNNLNHDQIDPKIILPDFPAMKTVELIEFSHNLEQIAESILKTFVRPRKQKSE</sequence>
<reference evidence="1" key="1">
    <citation type="submission" date="2021-06" db="EMBL/GenBank/DDBJ databases">
        <authorList>
            <person name="Kallberg Y."/>
            <person name="Tangrot J."/>
            <person name="Rosling A."/>
        </authorList>
    </citation>
    <scope>NUCLEOTIDE SEQUENCE</scope>
    <source>
        <strain evidence="1">AZ414A</strain>
    </source>
</reference>
<dbReference type="EMBL" id="CAJVPK010000224">
    <property type="protein sequence ID" value="CAG8478047.1"/>
    <property type="molecule type" value="Genomic_DNA"/>
</dbReference>
<protein>
    <submittedName>
        <fullName evidence="1">205_t:CDS:1</fullName>
    </submittedName>
</protein>
<name>A0A9N8WAT0_9GLOM</name>
<organism evidence="1 2">
    <name type="scientific">Diversispora eburnea</name>
    <dbReference type="NCBI Taxonomy" id="1213867"/>
    <lineage>
        <taxon>Eukaryota</taxon>
        <taxon>Fungi</taxon>
        <taxon>Fungi incertae sedis</taxon>
        <taxon>Mucoromycota</taxon>
        <taxon>Glomeromycotina</taxon>
        <taxon>Glomeromycetes</taxon>
        <taxon>Diversisporales</taxon>
        <taxon>Diversisporaceae</taxon>
        <taxon>Diversispora</taxon>
    </lineage>
</organism>
<keyword evidence="2" id="KW-1185">Reference proteome</keyword>
<evidence type="ECO:0000313" key="2">
    <source>
        <dbReference type="Proteomes" id="UP000789706"/>
    </source>
</evidence>
<evidence type="ECO:0000313" key="1">
    <source>
        <dbReference type="EMBL" id="CAG8478047.1"/>
    </source>
</evidence>
<dbReference type="OrthoDB" id="2420206at2759"/>
<dbReference type="AlphaFoldDB" id="A0A9N8WAT0"/>
<gene>
    <name evidence="1" type="ORF">DEBURN_LOCUS3503</name>
</gene>
<proteinExistence type="predicted"/>